<dbReference type="AlphaFoldDB" id="A0A1I7JCR8"/>
<sequence length="68" mass="7404">MAIGNAVQRGAFVYVYDENNRQIASIPSGNDKNDGLTGYTGSTVNVRRGAFIYTYDEKGRQNGSTPAR</sequence>
<evidence type="ECO:0000313" key="2">
    <source>
        <dbReference type="Proteomes" id="UP000183926"/>
    </source>
</evidence>
<dbReference type="EMBL" id="FPBL01000021">
    <property type="protein sequence ID" value="SFU82934.1"/>
    <property type="molecule type" value="Genomic_DNA"/>
</dbReference>
<proteinExistence type="predicted"/>
<dbReference type="Proteomes" id="UP000183926">
    <property type="component" value="Unassembled WGS sequence"/>
</dbReference>
<dbReference type="OrthoDB" id="9156269at2"/>
<organism evidence="1 2">
    <name type="scientific">Nitrosomonas eutropha</name>
    <dbReference type="NCBI Taxonomy" id="916"/>
    <lineage>
        <taxon>Bacteria</taxon>
        <taxon>Pseudomonadati</taxon>
        <taxon>Pseudomonadota</taxon>
        <taxon>Betaproteobacteria</taxon>
        <taxon>Nitrosomonadales</taxon>
        <taxon>Nitrosomonadaceae</taxon>
        <taxon>Nitrosomonas</taxon>
    </lineage>
</organism>
<reference evidence="1 2" key="1">
    <citation type="submission" date="2016-10" db="EMBL/GenBank/DDBJ databases">
        <authorList>
            <person name="de Groot N.N."/>
        </authorList>
    </citation>
    <scope>NUCLEOTIDE SEQUENCE [LARGE SCALE GENOMIC DNA]</scope>
    <source>
        <strain evidence="1 2">Nm24</strain>
    </source>
</reference>
<evidence type="ECO:0000313" key="1">
    <source>
        <dbReference type="EMBL" id="SFU82934.1"/>
    </source>
</evidence>
<protein>
    <submittedName>
        <fullName evidence="1">Uncharacterized protein</fullName>
    </submittedName>
</protein>
<gene>
    <name evidence="1" type="ORF">SAMN05216339_1214</name>
</gene>
<name>A0A1I7JCR8_9PROT</name>
<accession>A0A1I7JCR8</accession>